<organism evidence="2">
    <name type="scientific">uncultured Gemmatimonadota bacterium</name>
    <dbReference type="NCBI Taxonomy" id="203437"/>
    <lineage>
        <taxon>Bacteria</taxon>
        <taxon>Pseudomonadati</taxon>
        <taxon>Gemmatimonadota</taxon>
        <taxon>environmental samples</taxon>
    </lineage>
</organism>
<feature type="compositionally biased region" description="Basic residues" evidence="1">
    <location>
        <begin position="58"/>
        <end position="67"/>
    </location>
</feature>
<dbReference type="GO" id="GO:0016285">
    <property type="term" value="F:alanyl aminopeptidase activity"/>
    <property type="evidence" value="ECO:0007669"/>
    <property type="project" value="UniProtKB-EC"/>
</dbReference>
<feature type="compositionally biased region" description="Low complexity" evidence="1">
    <location>
        <begin position="165"/>
        <end position="176"/>
    </location>
</feature>
<gene>
    <name evidence="2" type="ORF">AVDCRST_MAG89-88</name>
</gene>
<accession>A0A6J4K3Y2</accession>
<feature type="non-terminal residue" evidence="2">
    <location>
        <position position="254"/>
    </location>
</feature>
<reference evidence="2" key="1">
    <citation type="submission" date="2020-02" db="EMBL/GenBank/DDBJ databases">
        <authorList>
            <person name="Meier V. D."/>
        </authorList>
    </citation>
    <scope>NUCLEOTIDE SEQUENCE</scope>
    <source>
        <strain evidence="2">AVDCRST_MAG89</strain>
    </source>
</reference>
<evidence type="ECO:0000313" key="2">
    <source>
        <dbReference type="EMBL" id="CAA9295314.1"/>
    </source>
</evidence>
<feature type="region of interest" description="Disordered" evidence="1">
    <location>
        <begin position="1"/>
        <end position="254"/>
    </location>
</feature>
<sequence length="254" mass="27089">AFAATRAASPGAAGDPADGPTAARTDEHRRRTDDARRIAGAGEGARGHPQRRALLARAGRHRARFGARQRDGGGAAPRKRRHGARLPRAVAGRGAGQWRGRGRFGVEERPPAHSRAAPARGEERGGRRVHHAHRGGGRAHHPRRRSQGRLRVPLHAPGAGRRQRALPLLRPAGPQGARHHAHHGTRRVEGARQRSARGARYKGGRGDVALRGDGADLHLPDRVRGGAVGDVGERRAHAVRPRHAPRGGGRGLAD</sequence>
<dbReference type="EC" id="3.4.11.2" evidence="2"/>
<evidence type="ECO:0000256" key="1">
    <source>
        <dbReference type="SAM" id="MobiDB-lite"/>
    </source>
</evidence>
<feature type="compositionally biased region" description="Basic residues" evidence="1">
    <location>
        <begin position="127"/>
        <end position="148"/>
    </location>
</feature>
<proteinExistence type="predicted"/>
<name>A0A6J4K3Y2_9BACT</name>
<protein>
    <submittedName>
        <fullName evidence="2">Membrane alanine aminopeptidase N</fullName>
        <ecNumber evidence="2">3.4.11.2</ecNumber>
    </submittedName>
</protein>
<feature type="compositionally biased region" description="Basic residues" evidence="1">
    <location>
        <begin position="194"/>
        <end position="203"/>
    </location>
</feature>
<dbReference type="AlphaFoldDB" id="A0A6J4K3Y2"/>
<feature type="compositionally biased region" description="Basic and acidic residues" evidence="1">
    <location>
        <begin position="204"/>
        <end position="224"/>
    </location>
</feature>
<feature type="non-terminal residue" evidence="2">
    <location>
        <position position="1"/>
    </location>
</feature>
<feature type="compositionally biased region" description="Low complexity" evidence="1">
    <location>
        <begin position="1"/>
        <end position="23"/>
    </location>
</feature>
<keyword evidence="2" id="KW-0031">Aminopeptidase</keyword>
<dbReference type="EMBL" id="CADCTV010000023">
    <property type="protein sequence ID" value="CAA9295314.1"/>
    <property type="molecule type" value="Genomic_DNA"/>
</dbReference>
<feature type="compositionally biased region" description="Basic and acidic residues" evidence="1">
    <location>
        <begin position="24"/>
        <end position="37"/>
    </location>
</feature>
<keyword evidence="2" id="KW-0378">Hydrolase</keyword>
<keyword evidence="2" id="KW-0645">Protease</keyword>